<dbReference type="AlphaFoldDB" id="A0A1Y5T1F8"/>
<feature type="transmembrane region" description="Helical" evidence="1">
    <location>
        <begin position="149"/>
        <end position="165"/>
    </location>
</feature>
<dbReference type="InterPro" id="IPR000620">
    <property type="entry name" value="EamA_dom"/>
</dbReference>
<feature type="domain" description="EamA" evidence="2">
    <location>
        <begin position="174"/>
        <end position="304"/>
    </location>
</feature>
<gene>
    <name evidence="3" type="primary">ribN_5</name>
    <name evidence="3" type="ORF">PSA7680_02809</name>
</gene>
<dbReference type="EMBL" id="FWFQ01000021">
    <property type="protein sequence ID" value="SLN53811.1"/>
    <property type="molecule type" value="Genomic_DNA"/>
</dbReference>
<keyword evidence="1" id="KW-0812">Transmembrane</keyword>
<dbReference type="OrthoDB" id="9815809at2"/>
<evidence type="ECO:0000313" key="4">
    <source>
        <dbReference type="Proteomes" id="UP000193409"/>
    </source>
</evidence>
<feature type="transmembrane region" description="Helical" evidence="1">
    <location>
        <begin position="288"/>
        <end position="306"/>
    </location>
</feature>
<keyword evidence="1" id="KW-0472">Membrane</keyword>
<feature type="domain" description="EamA" evidence="2">
    <location>
        <begin position="15"/>
        <end position="165"/>
    </location>
</feature>
<dbReference type="Pfam" id="PF00892">
    <property type="entry name" value="EamA"/>
    <property type="match status" value="2"/>
</dbReference>
<organism evidence="3 4">
    <name type="scientific">Pseudoruegeria aquimaris</name>
    <dbReference type="NCBI Taxonomy" id="393663"/>
    <lineage>
        <taxon>Bacteria</taxon>
        <taxon>Pseudomonadati</taxon>
        <taxon>Pseudomonadota</taxon>
        <taxon>Alphaproteobacteria</taxon>
        <taxon>Rhodobacterales</taxon>
        <taxon>Roseobacteraceae</taxon>
        <taxon>Pseudoruegeria</taxon>
    </lineage>
</organism>
<reference evidence="3 4" key="1">
    <citation type="submission" date="2017-03" db="EMBL/GenBank/DDBJ databases">
        <authorList>
            <person name="Afonso C.L."/>
            <person name="Miller P.J."/>
            <person name="Scott M.A."/>
            <person name="Spackman E."/>
            <person name="Goraichik I."/>
            <person name="Dimitrov K.M."/>
            <person name="Suarez D.L."/>
            <person name="Swayne D.E."/>
        </authorList>
    </citation>
    <scope>NUCLEOTIDE SEQUENCE [LARGE SCALE GENOMIC DNA]</scope>
    <source>
        <strain evidence="3 4">CECT 7680</strain>
    </source>
</reference>
<dbReference type="PANTHER" id="PTHR22911:SF103">
    <property type="entry name" value="BLR2811 PROTEIN"/>
    <property type="match status" value="1"/>
</dbReference>
<dbReference type="GO" id="GO:0016020">
    <property type="term" value="C:membrane"/>
    <property type="evidence" value="ECO:0007669"/>
    <property type="project" value="InterPro"/>
</dbReference>
<feature type="transmembrane region" description="Helical" evidence="1">
    <location>
        <begin position="36"/>
        <end position="63"/>
    </location>
</feature>
<name>A0A1Y5T1F8_9RHOB</name>
<sequence length="311" mass="33636">MSAQATRPGHPQAHLGMGMMLMAWFLFSFVDTSVKWLVLLGIPAMQLAFMRYFVALLLTLLAGRGAARRAKRRPGAAAARAPASGLRKLTGRQVAMLSLRAFLLVSATALNFIALQYLSLTVTSAIMFSAPIFVCALSGPLLGERVGPWRWGAILLGFAGVLIIVRPWSAAFHWSAVLIVYNALALALFSILTRRLSGQVPALTMQLFMSVLGSIVLLPFALAGWESPATFRDWGLLVGLGAFAWAGHEMFSRAHAYAEASVLMPFQYSFILFMTAGSFLVFGDVPDAVTLLGAAVIVAAGLVIWWREHHA</sequence>
<feature type="transmembrane region" description="Helical" evidence="1">
    <location>
        <begin position="171"/>
        <end position="191"/>
    </location>
</feature>
<dbReference type="InterPro" id="IPR037185">
    <property type="entry name" value="EmrE-like"/>
</dbReference>
<dbReference type="Proteomes" id="UP000193409">
    <property type="component" value="Unassembled WGS sequence"/>
</dbReference>
<evidence type="ECO:0000259" key="2">
    <source>
        <dbReference type="Pfam" id="PF00892"/>
    </source>
</evidence>
<evidence type="ECO:0000256" key="1">
    <source>
        <dbReference type="SAM" id="Phobius"/>
    </source>
</evidence>
<dbReference type="PANTHER" id="PTHR22911">
    <property type="entry name" value="ACYL-MALONYL CONDENSING ENZYME-RELATED"/>
    <property type="match status" value="1"/>
</dbReference>
<accession>A0A1Y5T1F8</accession>
<feature type="transmembrane region" description="Helical" evidence="1">
    <location>
        <begin position="263"/>
        <end position="282"/>
    </location>
</feature>
<keyword evidence="1" id="KW-1133">Transmembrane helix</keyword>
<dbReference type="SUPFAM" id="SSF103481">
    <property type="entry name" value="Multidrug resistance efflux transporter EmrE"/>
    <property type="match status" value="2"/>
</dbReference>
<evidence type="ECO:0000313" key="3">
    <source>
        <dbReference type="EMBL" id="SLN53811.1"/>
    </source>
</evidence>
<feature type="transmembrane region" description="Helical" evidence="1">
    <location>
        <begin position="97"/>
        <end position="118"/>
    </location>
</feature>
<feature type="transmembrane region" description="Helical" evidence="1">
    <location>
        <begin position="203"/>
        <end position="222"/>
    </location>
</feature>
<proteinExistence type="predicted"/>
<dbReference type="RefSeq" id="WP_085869341.1">
    <property type="nucleotide sequence ID" value="NZ_FWFQ01000021.1"/>
</dbReference>
<feature type="transmembrane region" description="Helical" evidence="1">
    <location>
        <begin position="12"/>
        <end position="30"/>
    </location>
</feature>
<feature type="transmembrane region" description="Helical" evidence="1">
    <location>
        <begin position="124"/>
        <end position="142"/>
    </location>
</feature>
<keyword evidence="4" id="KW-1185">Reference proteome</keyword>
<protein>
    <submittedName>
        <fullName evidence="3">Riboflavin transporter</fullName>
    </submittedName>
</protein>